<evidence type="ECO:0000313" key="6">
    <source>
        <dbReference type="EMBL" id="OLQ14998.1"/>
    </source>
</evidence>
<comment type="caution">
    <text evidence="6">The sequence shown here is derived from an EMBL/GenBank/DDBJ whole genome shotgun (WGS) entry which is preliminary data.</text>
</comment>
<dbReference type="GO" id="GO:0003676">
    <property type="term" value="F:nucleic acid binding"/>
    <property type="evidence" value="ECO:0007669"/>
    <property type="project" value="InterPro"/>
</dbReference>
<feature type="compositionally biased region" description="Low complexity" evidence="3">
    <location>
        <begin position="1498"/>
        <end position="1517"/>
    </location>
</feature>
<feature type="domain" description="C3H1-type" evidence="4">
    <location>
        <begin position="714"/>
        <end position="741"/>
    </location>
</feature>
<feature type="compositionally biased region" description="Polar residues" evidence="3">
    <location>
        <begin position="972"/>
        <end position="983"/>
    </location>
</feature>
<sequence>MTVTKHDRHSGSCIEDTVSTESGGAQIEKCTMFLSGRRMAPAKDDTQALQMHVESEAGSMTLRSLTSFTLQPEHLQELQESILLDQGALQDVRSAIVELSARIQHRTSVLGSMIQGVGATTQGLQEGCIALETHVAQLASAVQEQQRFMEQLREQTLDSSETARVQLDQLRQEVTATLEQQGQGMQGNRRDLDQTIQRTAAIEARVETLAGQLEEIASMSRTMSVVQQEHKGRLDAQGQVLYTPTSGGNAEEVTRAVQHLAGKFDSELEVLRSEAAKASDTNQETRARLMSLDNAMSMVSERLATVEKQAESRESAGREATSSGPQLFAMTPGKSPSFGGGSPSTAWWHEGENDAEDHWSEWGPKGIGDNHPWGLSTPPPGLPSEFTNGGAQADTTAASLGGESPQTAKGKFAVPNAKWKTLQDIPSFNPKDGAGSPWELALRLDVWKRQVLTLAATVQPLFADYVAECFKQAQERHDRRAAGESLTPLIPVTGFPAEYEARLVMILLRVLPDSVKTPALEADEGHRDIASLRLLEELYLCVRPGGLEEQQTLVKFLRNVSPAATARDAIDMLRRWRLAKSRVASLSLPEIPAYEQIKGIQAMIKTLEKKYDSLRTRMSLVRILPDVQLGRPQGVVTLLDTVETELRQLAADEMSRDLAKDDDSSIAAKGKGKDKGGKGKDKGSKGKGKEKEGKSSAKQGKGDSSSQNDSATDQRKNKACMWFWTENGCYRKNCPYSHDEKHKPKPKAAVAPNAAALVGADGDEGPKGKAKAKPKAKAKASAVTSTVMMARSNHADDFSFPSSDESGSDLEELSIAGTVDSADSTLSALSSERELVDELADAMQNARVHWEQHDQLWRLHLSPQEFHAWVQQQQHGEIITSARPFVQVTQGRDVAVGVAWTLERAGQPPIRDLPIGEAQRIAVAYDVMLMCDDDVARKGFVAWLLDEDDQNELFLAVIEAPQPPHVRFQAAGPSTASASNADIPQSRHAAQGHHDALVEAAAADISHALHMPLQQLLSIVDFPEGRTMFDTYGVEILHDLMYLHVQEFAAVPEPARRRLLRLRARIIDLEQGSRVQKVCAVGHLGDGSNVLLDTGANEVLRKAPKAPPRSMSLELLLADSQTIEASRTRDGEVVIPGTGPEVIAGVCRLTAVGCKFVWSDEGAWLQLPKDPTFKSEWIRLEVHGGLPYLDRGTFIRLRPLLSKWWKRHRLPYDATVSAAEAAPCEKFEDETPEELMTTTAAAVHADTAQEELQISPCEALILDEEAAGALLQKGPKAWTHAAIMKILRSSSLKPVVRYRGCVQDKPRQVKSWLFGAWTHGGCQGLSKQCKARPQLTRLINAFLRKLFPTGTWTSIIINDNITFVPHRDSYNMPDSDNFLVCVSSKEEMPSGGRLWIEDSQGQELRQVRPNHELLGKLVEIRGKGFRFSPRCWHGTEAWEGRRVVLNGHSTAGARKLSQSELSQLVDMGFPLPLELSWHANFQPIVENVATSEESGSPNGTAENITTTTQNQQHTPQNPVSNSLPLSQTSGHCEFWKDVCEAQAGSNVVQDCQLGEFRDGLGSSSIPDGSAGCVVHSSYQKDCLQCQGSRGHRKAHYKLSAAQVSSAVLSFDLSGPHVRGKDASLYFLVGAYVTDDKKTLPYVRTQESKKAEETLRNMKSIILQVRAEFEDPTAVVRVHSDGGKEFVASQVVEQLFRDAVWKTCSSAYDPQANGRAERQVQAIKERATSLLLHADMPRSFWPYAVKQATHELRLSTIVKDPPLGMPTFGDPVGVRIQGAEPFAPRVREGIFLCVEETMQDGSQVIVDTETGTKIMTTRLPEPLDAAPKHWRKVLSPEEDVAVWVARDGSVRWTEPNPDEIVTLEERLDGPEAADHEAGVATIIRKRIQDDDHDHASPFLGMGHSTAVSCQAQSKQSASTSTSQSLMQSAWLQGKSCTVCGLSSAECLAKRLKHEDVEPRGYQIDTADQEAQADEQARLITELATMKASAEPTDGRVFFEGSQKDREKWHAGALAEMTGMHNMGVLEEISRDSLHKDLGLAPGAKVPRPLPTKLVTSRKPEEETGGESKVQGEPPWKAKVRLCACGNFEAYDGAEVTTQNVSPTALRIMGHELSAHSEWVAASGDVSLAFLNSKLDDDDIVLLEPPSALRRLGLVKPKVLWRARKHIYGLRRSPRAWSQLRDDTIDGKEIACDEGSFVAELVSDEEGLFVLRDCRSQEVVGIAAVYVDDVLVVGQASSVTAFMEFVGATWNTKFSGFISRAGPEELRKGDFSLKRVQELTFIGLQIQFGADGEVKFHQKRWILNELHQRNWVHLRGSQSLPQVEFVGAEDPEDPGYAAALKKAQTELGCLLWVATKSRGDLLSAVSIAASHLHKCPAQVLKIAHGCWRYLRGTLDIGVCFAGSTATASLEVWSDASFAPEGSRSRSGGVITLSGSPLTWWSTKQSVTAWSVCEAETDGLATAMSEASKVLPLLEALTGRSFDSHVKMFGDNSASITVANRETFFVKTWRTRAFALRASWLRDQIRNQNVLLQHHPGATLVADMLTKVLSKTKLAELRSSAGFK</sequence>
<feature type="region of interest" description="Disordered" evidence="3">
    <location>
        <begin position="969"/>
        <end position="990"/>
    </location>
</feature>
<evidence type="ECO:0000313" key="7">
    <source>
        <dbReference type="Proteomes" id="UP000186817"/>
    </source>
</evidence>
<dbReference type="InterPro" id="IPR000571">
    <property type="entry name" value="Znf_CCCH"/>
</dbReference>
<proteinExistence type="predicted"/>
<dbReference type="InterPro" id="IPR012337">
    <property type="entry name" value="RNaseH-like_sf"/>
</dbReference>
<feature type="compositionally biased region" description="Basic and acidic residues" evidence="3">
    <location>
        <begin position="307"/>
        <end position="317"/>
    </location>
</feature>
<reference evidence="6 7" key="1">
    <citation type="submission" date="2016-02" db="EMBL/GenBank/DDBJ databases">
        <title>Genome analysis of coral dinoflagellate symbionts highlights evolutionary adaptations to a symbiotic lifestyle.</title>
        <authorList>
            <person name="Aranda M."/>
            <person name="Li Y."/>
            <person name="Liew Y.J."/>
            <person name="Baumgarten S."/>
            <person name="Simakov O."/>
            <person name="Wilson M."/>
            <person name="Piel J."/>
            <person name="Ashoor H."/>
            <person name="Bougouffa S."/>
            <person name="Bajic V.B."/>
            <person name="Ryu T."/>
            <person name="Ravasi T."/>
            <person name="Bayer T."/>
            <person name="Micklem G."/>
            <person name="Kim H."/>
            <person name="Bhak J."/>
            <person name="Lajeunesse T.C."/>
            <person name="Voolstra C.R."/>
        </authorList>
    </citation>
    <scope>NUCLEOTIDE SEQUENCE [LARGE SCALE GENOMIC DNA]</scope>
    <source>
        <strain evidence="6 7">CCMP2467</strain>
    </source>
</reference>
<dbReference type="PROSITE" id="PS50994">
    <property type="entry name" value="INTEGRASE"/>
    <property type="match status" value="1"/>
</dbReference>
<dbReference type="PANTHER" id="PTHR11439:SF483">
    <property type="entry name" value="PEPTIDE SYNTHASE GLIP-LIKE, PUTATIVE (AFU_ORTHOLOGUE AFUA_3G12920)-RELATED"/>
    <property type="match status" value="1"/>
</dbReference>
<feature type="region of interest" description="Disordered" evidence="3">
    <location>
        <begin position="1490"/>
        <end position="1519"/>
    </location>
</feature>
<feature type="compositionally biased region" description="Basic and acidic residues" evidence="3">
    <location>
        <begin position="671"/>
        <end position="695"/>
    </location>
</feature>
<protein>
    <submittedName>
        <fullName evidence="6">Copia protein</fullName>
    </submittedName>
</protein>
<evidence type="ECO:0000256" key="2">
    <source>
        <dbReference type="SAM" id="Coils"/>
    </source>
</evidence>
<dbReference type="Proteomes" id="UP000186817">
    <property type="component" value="Unassembled WGS sequence"/>
</dbReference>
<dbReference type="Gene3D" id="3.30.420.10">
    <property type="entry name" value="Ribonuclease H-like superfamily/Ribonuclease H"/>
    <property type="match status" value="1"/>
</dbReference>
<keyword evidence="2" id="KW-0175">Coiled coil</keyword>
<evidence type="ECO:0000256" key="1">
    <source>
        <dbReference type="PROSITE-ProRule" id="PRU00723"/>
    </source>
</evidence>
<keyword evidence="1" id="KW-0479">Metal-binding</keyword>
<feature type="zinc finger region" description="C3H1-type" evidence="1">
    <location>
        <begin position="714"/>
        <end position="741"/>
    </location>
</feature>
<dbReference type="InterPro" id="IPR036397">
    <property type="entry name" value="RNaseH_sf"/>
</dbReference>
<keyword evidence="7" id="KW-1185">Reference proteome</keyword>
<dbReference type="InterPro" id="IPR001584">
    <property type="entry name" value="Integrase_cat-core"/>
</dbReference>
<dbReference type="CDD" id="cd09272">
    <property type="entry name" value="RNase_HI_RT_Ty1"/>
    <property type="match status" value="1"/>
</dbReference>
<feature type="compositionally biased region" description="Basic residues" evidence="3">
    <location>
        <begin position="768"/>
        <end position="777"/>
    </location>
</feature>
<name>A0A1Q9F5N0_SYMMI</name>
<dbReference type="Pfam" id="PF07727">
    <property type="entry name" value="RVT_2"/>
    <property type="match status" value="1"/>
</dbReference>
<organism evidence="6 7">
    <name type="scientific">Symbiodinium microadriaticum</name>
    <name type="common">Dinoflagellate</name>
    <name type="synonym">Zooxanthella microadriatica</name>
    <dbReference type="NCBI Taxonomy" id="2951"/>
    <lineage>
        <taxon>Eukaryota</taxon>
        <taxon>Sar</taxon>
        <taxon>Alveolata</taxon>
        <taxon>Dinophyceae</taxon>
        <taxon>Suessiales</taxon>
        <taxon>Symbiodiniaceae</taxon>
        <taxon>Symbiodinium</taxon>
    </lineage>
</organism>
<feature type="domain" description="Integrase catalytic" evidence="5">
    <location>
        <begin position="1598"/>
        <end position="1778"/>
    </location>
</feature>
<dbReference type="GO" id="GO:0008270">
    <property type="term" value="F:zinc ion binding"/>
    <property type="evidence" value="ECO:0007669"/>
    <property type="project" value="UniProtKB-KW"/>
</dbReference>
<dbReference type="SUPFAM" id="SSF53098">
    <property type="entry name" value="Ribonuclease H-like"/>
    <property type="match status" value="1"/>
</dbReference>
<gene>
    <name evidence="6" type="primary">GIP</name>
    <name evidence="6" type="ORF">AK812_SmicGene790</name>
</gene>
<feature type="coiled-coil region" evidence="2">
    <location>
        <begin position="135"/>
        <end position="180"/>
    </location>
</feature>
<evidence type="ECO:0000256" key="3">
    <source>
        <dbReference type="SAM" id="MobiDB-lite"/>
    </source>
</evidence>
<keyword evidence="1" id="KW-0862">Zinc</keyword>
<feature type="region of interest" description="Disordered" evidence="3">
    <location>
        <begin position="655"/>
        <end position="715"/>
    </location>
</feature>
<feature type="region of interest" description="Disordered" evidence="3">
    <location>
        <begin position="2039"/>
        <end position="2071"/>
    </location>
</feature>
<dbReference type="InterPro" id="IPR013103">
    <property type="entry name" value="RVT_2"/>
</dbReference>
<feature type="region of interest" description="Disordered" evidence="3">
    <location>
        <begin position="758"/>
        <end position="777"/>
    </location>
</feature>
<dbReference type="GO" id="GO:0015074">
    <property type="term" value="P:DNA integration"/>
    <property type="evidence" value="ECO:0007669"/>
    <property type="project" value="InterPro"/>
</dbReference>
<keyword evidence="1" id="KW-0863">Zinc-finger</keyword>
<dbReference type="PROSITE" id="PS50103">
    <property type="entry name" value="ZF_C3H1"/>
    <property type="match status" value="1"/>
</dbReference>
<feature type="region of interest" description="Disordered" evidence="3">
    <location>
        <begin position="307"/>
        <end position="349"/>
    </location>
</feature>
<evidence type="ECO:0000259" key="4">
    <source>
        <dbReference type="PROSITE" id="PS50103"/>
    </source>
</evidence>
<accession>A0A1Q9F5N0</accession>
<dbReference type="PANTHER" id="PTHR11439">
    <property type="entry name" value="GAG-POL-RELATED RETROTRANSPOSON"/>
    <property type="match status" value="1"/>
</dbReference>
<dbReference type="EMBL" id="LSRX01000008">
    <property type="protein sequence ID" value="OLQ14998.1"/>
    <property type="molecule type" value="Genomic_DNA"/>
</dbReference>
<dbReference type="OrthoDB" id="447273at2759"/>
<evidence type="ECO:0000259" key="5">
    <source>
        <dbReference type="PROSITE" id="PS50994"/>
    </source>
</evidence>